<accession>A0ACC0ZVB5</accession>
<evidence type="ECO:0000313" key="1">
    <source>
        <dbReference type="EMBL" id="KAJ0076163.1"/>
    </source>
</evidence>
<proteinExistence type="predicted"/>
<sequence length="238" mass="28143">MDELLADSVKDLEVELETTRDNCKENMQQATLIEKEKFTQMQWDLDELQKKCMATEQKLEYELAERARVESSKISIIQENEMLLQQLDATREQLENLHKHHEEFERVLQKEKQRMELANLANSKLLHECEILCNRLQECSVNFLSEEEDRLTAQLLAQDIEKSMAKLEETRTTNGSDQRSDDVLRKMVTDIFIDNARLRMQVNTVIRCALNMYVKSDEDEEEEETPLRKTVLSRFLQR</sequence>
<keyword evidence="2" id="KW-1185">Reference proteome</keyword>
<organism evidence="1 2">
    <name type="scientific">Pistacia atlantica</name>
    <dbReference type="NCBI Taxonomy" id="434234"/>
    <lineage>
        <taxon>Eukaryota</taxon>
        <taxon>Viridiplantae</taxon>
        <taxon>Streptophyta</taxon>
        <taxon>Embryophyta</taxon>
        <taxon>Tracheophyta</taxon>
        <taxon>Spermatophyta</taxon>
        <taxon>Magnoliopsida</taxon>
        <taxon>eudicotyledons</taxon>
        <taxon>Gunneridae</taxon>
        <taxon>Pentapetalae</taxon>
        <taxon>rosids</taxon>
        <taxon>malvids</taxon>
        <taxon>Sapindales</taxon>
        <taxon>Anacardiaceae</taxon>
        <taxon>Pistacia</taxon>
    </lineage>
</organism>
<reference evidence="2" key="1">
    <citation type="journal article" date="2023" name="G3 (Bethesda)">
        <title>Genome assembly and association tests identify interacting loci associated with vigor, precocity, and sex in interspecific pistachio rootstocks.</title>
        <authorList>
            <person name="Palmer W."/>
            <person name="Jacygrad E."/>
            <person name="Sagayaradj S."/>
            <person name="Cavanaugh K."/>
            <person name="Han R."/>
            <person name="Bertier L."/>
            <person name="Beede B."/>
            <person name="Kafkas S."/>
            <person name="Golino D."/>
            <person name="Preece J."/>
            <person name="Michelmore R."/>
        </authorList>
    </citation>
    <scope>NUCLEOTIDE SEQUENCE [LARGE SCALE GENOMIC DNA]</scope>
</reference>
<dbReference type="EMBL" id="CM047910">
    <property type="protein sequence ID" value="KAJ0076163.1"/>
    <property type="molecule type" value="Genomic_DNA"/>
</dbReference>
<name>A0ACC0ZVB5_9ROSI</name>
<gene>
    <name evidence="1" type="ORF">Patl1_34565</name>
</gene>
<dbReference type="Proteomes" id="UP001164250">
    <property type="component" value="Chromosome 15"/>
</dbReference>
<evidence type="ECO:0000313" key="2">
    <source>
        <dbReference type="Proteomes" id="UP001164250"/>
    </source>
</evidence>
<comment type="caution">
    <text evidence="1">The sequence shown here is derived from an EMBL/GenBank/DDBJ whole genome shotgun (WGS) entry which is preliminary data.</text>
</comment>
<protein>
    <submittedName>
        <fullName evidence="1">Uncharacterized protein</fullName>
    </submittedName>
</protein>